<keyword evidence="2 6" id="KW-0812">Transmembrane</keyword>
<feature type="region of interest" description="Disordered" evidence="5">
    <location>
        <begin position="1"/>
        <end position="25"/>
    </location>
</feature>
<keyword evidence="4 6" id="KW-0472">Membrane</keyword>
<dbReference type="AlphaFoldDB" id="A0AAV8P1Y6"/>
<protein>
    <recommendedName>
        <fullName evidence="7">Late embryogenesis abundant protein LEA-2 subgroup domain-containing protein</fullName>
    </recommendedName>
</protein>
<dbReference type="Proteomes" id="UP001222027">
    <property type="component" value="Unassembled WGS sequence"/>
</dbReference>
<evidence type="ECO:0000256" key="5">
    <source>
        <dbReference type="SAM" id="MobiDB-lite"/>
    </source>
</evidence>
<evidence type="ECO:0000256" key="1">
    <source>
        <dbReference type="ARBA" id="ARBA00004167"/>
    </source>
</evidence>
<dbReference type="InterPro" id="IPR004864">
    <property type="entry name" value="LEA_2"/>
</dbReference>
<feature type="domain" description="Late embryogenesis abundant protein LEA-2 subgroup" evidence="7">
    <location>
        <begin position="117"/>
        <end position="220"/>
    </location>
</feature>
<evidence type="ECO:0000256" key="2">
    <source>
        <dbReference type="ARBA" id="ARBA00022692"/>
    </source>
</evidence>
<dbReference type="GO" id="GO:0005886">
    <property type="term" value="C:plasma membrane"/>
    <property type="evidence" value="ECO:0007669"/>
    <property type="project" value="TreeGrafter"/>
</dbReference>
<evidence type="ECO:0000256" key="4">
    <source>
        <dbReference type="ARBA" id="ARBA00023136"/>
    </source>
</evidence>
<dbReference type="EMBL" id="JAQQAF010000009">
    <property type="protein sequence ID" value="KAJ8461606.1"/>
    <property type="molecule type" value="Genomic_DNA"/>
</dbReference>
<name>A0AAV8P1Y6_ENSVE</name>
<keyword evidence="9" id="KW-1185">Reference proteome</keyword>
<feature type="transmembrane region" description="Helical" evidence="6">
    <location>
        <begin position="56"/>
        <end position="85"/>
    </location>
</feature>
<evidence type="ECO:0000313" key="9">
    <source>
        <dbReference type="Proteomes" id="UP001222027"/>
    </source>
</evidence>
<dbReference type="InterPro" id="IPR044839">
    <property type="entry name" value="NDR1-like"/>
</dbReference>
<keyword evidence="3 6" id="KW-1133">Transmembrane helix</keyword>
<dbReference type="Pfam" id="PF03168">
    <property type="entry name" value="LEA_2"/>
    <property type="match status" value="1"/>
</dbReference>
<comment type="subcellular location">
    <subcellularLocation>
        <location evidence="1">Membrane</location>
        <topology evidence="1">Single-pass membrane protein</topology>
    </subcellularLocation>
</comment>
<gene>
    <name evidence="8" type="ORF">OPV22_034532</name>
</gene>
<reference evidence="8 9" key="1">
    <citation type="submission" date="2022-12" db="EMBL/GenBank/DDBJ databases">
        <title>Chromosome-scale assembly of the Ensete ventricosum genome.</title>
        <authorList>
            <person name="Dussert Y."/>
            <person name="Stocks J."/>
            <person name="Wendawek A."/>
            <person name="Woldeyes F."/>
            <person name="Nichols R.A."/>
            <person name="Borrell J.S."/>
        </authorList>
    </citation>
    <scope>NUCLEOTIDE SEQUENCE [LARGE SCALE GENOMIC DNA]</scope>
    <source>
        <strain evidence="9">cv. Maze</strain>
        <tissue evidence="8">Seeds</tissue>
    </source>
</reference>
<dbReference type="GO" id="GO:0098542">
    <property type="term" value="P:defense response to other organism"/>
    <property type="evidence" value="ECO:0007669"/>
    <property type="project" value="InterPro"/>
</dbReference>
<feature type="compositionally biased region" description="Low complexity" evidence="5">
    <location>
        <begin position="14"/>
        <end position="25"/>
    </location>
</feature>
<dbReference type="PANTHER" id="PTHR31234">
    <property type="entry name" value="LATE EMBRYOGENESIS ABUNDANT (LEA) HYDROXYPROLINE-RICH GLYCOPROTEIN FAMILY"/>
    <property type="match status" value="1"/>
</dbReference>
<evidence type="ECO:0000313" key="8">
    <source>
        <dbReference type="EMBL" id="KAJ8461606.1"/>
    </source>
</evidence>
<sequence length="246" mass="27228">MAEQQRIHPVLVEAPSPSAPQASPTLLAALEKSDSTGERPTIPVAPARPPKKRRRFYRCCCTLLAIILLLVLVVAATAGVLYVVFDPKIPEYSVDRLRVSGFAVRSDRTVSATFDVTVTARNPNKEIGIYYRDGSDLSAWYASERLCTGSLPAFYQGHRNTTVLHVLLTGETRMGSELPAELLLQQQQTGMIPLAVRGDVPVRVRIGKMKLWKMTFQVRCNLVVNSLSTGDDVSIRSNSCKFKLKR</sequence>
<proteinExistence type="predicted"/>
<comment type="caution">
    <text evidence="8">The sequence shown here is derived from an EMBL/GenBank/DDBJ whole genome shotgun (WGS) entry which is preliminary data.</text>
</comment>
<dbReference type="PANTHER" id="PTHR31234:SF72">
    <property type="entry name" value="NDR1_HIN1-LIKE PROTEIN 6"/>
    <property type="match status" value="1"/>
</dbReference>
<evidence type="ECO:0000256" key="6">
    <source>
        <dbReference type="SAM" id="Phobius"/>
    </source>
</evidence>
<accession>A0AAV8P1Y6</accession>
<organism evidence="8 9">
    <name type="scientific">Ensete ventricosum</name>
    <name type="common">Abyssinian banana</name>
    <name type="synonym">Musa ensete</name>
    <dbReference type="NCBI Taxonomy" id="4639"/>
    <lineage>
        <taxon>Eukaryota</taxon>
        <taxon>Viridiplantae</taxon>
        <taxon>Streptophyta</taxon>
        <taxon>Embryophyta</taxon>
        <taxon>Tracheophyta</taxon>
        <taxon>Spermatophyta</taxon>
        <taxon>Magnoliopsida</taxon>
        <taxon>Liliopsida</taxon>
        <taxon>Zingiberales</taxon>
        <taxon>Musaceae</taxon>
        <taxon>Ensete</taxon>
    </lineage>
</organism>
<evidence type="ECO:0000256" key="3">
    <source>
        <dbReference type="ARBA" id="ARBA00022989"/>
    </source>
</evidence>
<evidence type="ECO:0000259" key="7">
    <source>
        <dbReference type="Pfam" id="PF03168"/>
    </source>
</evidence>